<gene>
    <name evidence="3" type="ORF">HMSLTHF_31030</name>
</gene>
<dbReference type="InterPro" id="IPR029063">
    <property type="entry name" value="SAM-dependent_MTases_sf"/>
</dbReference>
<dbReference type="GO" id="GO:0016197">
    <property type="term" value="P:endosomal transport"/>
    <property type="evidence" value="ECO:0007669"/>
    <property type="project" value="TreeGrafter"/>
</dbReference>
<feature type="region of interest" description="Disordered" evidence="1">
    <location>
        <begin position="228"/>
        <end position="247"/>
    </location>
</feature>
<dbReference type="PANTHER" id="PTHR34009">
    <property type="entry name" value="PROTEIN STAR"/>
    <property type="match status" value="1"/>
</dbReference>
<dbReference type="Proteomes" id="UP000503197">
    <property type="component" value="Chromosome"/>
</dbReference>
<dbReference type="SUPFAM" id="SSF53335">
    <property type="entry name" value="S-adenosyl-L-methionine-dependent methyltransferases"/>
    <property type="match status" value="1"/>
</dbReference>
<feature type="domain" description="Methyltransferase FkbM" evidence="2">
    <location>
        <begin position="280"/>
        <end position="440"/>
    </location>
</feature>
<dbReference type="InterPro" id="IPR053202">
    <property type="entry name" value="EGF_Rcpt_Signaling_Reg"/>
</dbReference>
<dbReference type="InterPro" id="IPR006342">
    <property type="entry name" value="FkbM_mtfrase"/>
</dbReference>
<evidence type="ECO:0000313" key="4">
    <source>
        <dbReference type="Proteomes" id="UP000503197"/>
    </source>
</evidence>
<protein>
    <recommendedName>
        <fullName evidence="2">Methyltransferase FkbM domain-containing protein</fullName>
    </recommendedName>
</protein>
<dbReference type="RefSeq" id="WP_172416638.1">
    <property type="nucleotide sequence ID" value="NZ_AP022821.1"/>
</dbReference>
<dbReference type="GO" id="GO:0005886">
    <property type="term" value="C:plasma membrane"/>
    <property type="evidence" value="ECO:0007669"/>
    <property type="project" value="TreeGrafter"/>
</dbReference>
<evidence type="ECO:0000313" key="3">
    <source>
        <dbReference type="EMBL" id="BCA93328.1"/>
    </source>
</evidence>
<dbReference type="EMBL" id="AP022821">
    <property type="protein sequence ID" value="BCA93328.1"/>
    <property type="molecule type" value="Genomic_DNA"/>
</dbReference>
<dbReference type="Gene3D" id="3.40.50.150">
    <property type="entry name" value="Vaccinia Virus protein VP39"/>
    <property type="match status" value="1"/>
</dbReference>
<name>A0A6F8SYP9_9GAMM</name>
<accession>A0A6F8SYP9</accession>
<evidence type="ECO:0000256" key="1">
    <source>
        <dbReference type="SAM" id="MobiDB-lite"/>
    </source>
</evidence>
<dbReference type="SUPFAM" id="SSF48452">
    <property type="entry name" value="TPR-like"/>
    <property type="match status" value="1"/>
</dbReference>
<dbReference type="NCBIfam" id="TIGR01444">
    <property type="entry name" value="fkbM_fam"/>
    <property type="match status" value="1"/>
</dbReference>
<dbReference type="Gene3D" id="1.25.40.10">
    <property type="entry name" value="Tetratricopeptide repeat domain"/>
    <property type="match status" value="1"/>
</dbReference>
<dbReference type="GO" id="GO:0006888">
    <property type="term" value="P:endoplasmic reticulum to Golgi vesicle-mediated transport"/>
    <property type="evidence" value="ECO:0007669"/>
    <property type="project" value="TreeGrafter"/>
</dbReference>
<proteinExistence type="predicted"/>
<dbReference type="Pfam" id="PF05050">
    <property type="entry name" value="Methyltransf_21"/>
    <property type="match status" value="1"/>
</dbReference>
<dbReference type="InterPro" id="IPR011990">
    <property type="entry name" value="TPR-like_helical_dom_sf"/>
</dbReference>
<dbReference type="AlphaFoldDB" id="A0A6F8SYP9"/>
<sequence>MMSRKYTKKSWLKWLKSLIPFSPRQRATEMPTRPAEQEATHSVLGHQDQLQFSQAKTYWLFGEWQRLTQLSQQEIETHPERARLALLVASAYQQQDEHDKARTWSKQALSWGCPPRAVAQVLVAGVHNTLGRVAALCEDSERVSQHFHAAINAAETDDADLMAHARSVREMAKLGLLPQASEQVKTLLNRQEQHPIINQQATTHILKTELELLTYELSLAHQRQQLYRDQQKATHSEPSFETDPEGYREQLRKASVSQLGQDLWVLEKTNYKRGGFFVEFGATDGVLLSNTYLLEKEFGWKGICAEPNPKFFEKLKKNRSCITSNACIGGRTGEEVEFILADEFGGMAKHADEDRHKEKRENFKKAGQTIELKTISLHDFLIEHGAPHKIDYISIDTEGSELEIIENFPFNKWKITYITIEHNFTSIRTDIEELMKKNGYTKYEASWDDWYTLKHNFSC</sequence>
<dbReference type="GO" id="GO:0005737">
    <property type="term" value="C:cytoplasm"/>
    <property type="evidence" value="ECO:0007669"/>
    <property type="project" value="GOC"/>
</dbReference>
<evidence type="ECO:0000259" key="2">
    <source>
        <dbReference type="Pfam" id="PF05050"/>
    </source>
</evidence>
<reference evidence="3 4" key="1">
    <citation type="submission" date="2020-02" db="EMBL/GenBank/DDBJ databases">
        <title>Complete Genome Sequence of Halomonas meridiana strain BAA-801, Isolated from Deep Sea Thermal Vent.</title>
        <authorList>
            <person name="Takahashi Y."/>
            <person name="Takahashi H."/>
            <person name="Galipon J."/>
            <person name="Arakawa K."/>
        </authorList>
    </citation>
    <scope>NUCLEOTIDE SEQUENCE [LARGE SCALE GENOMIC DNA]</scope>
    <source>
        <strain evidence="3 4">Slthf1</strain>
    </source>
</reference>
<organism evidence="3 4">
    <name type="scientific">Vreelandella aquamarina</name>
    <dbReference type="NCBI Taxonomy" id="77097"/>
    <lineage>
        <taxon>Bacteria</taxon>
        <taxon>Pseudomonadati</taxon>
        <taxon>Pseudomonadota</taxon>
        <taxon>Gammaproteobacteria</taxon>
        <taxon>Oceanospirillales</taxon>
        <taxon>Halomonadaceae</taxon>
        <taxon>Vreelandella</taxon>
    </lineage>
</organism>
<dbReference type="PANTHER" id="PTHR34009:SF2">
    <property type="entry name" value="PROTEIN STAR"/>
    <property type="match status" value="1"/>
</dbReference>